<evidence type="ECO:0000256" key="2">
    <source>
        <dbReference type="ARBA" id="ARBA00022722"/>
    </source>
</evidence>
<evidence type="ECO:0000256" key="9">
    <source>
        <dbReference type="ARBA" id="ARBA00042761"/>
    </source>
</evidence>
<dbReference type="STRING" id="436010.A0A165Y7F0"/>
<sequence>MSSRRGRGRPKGSKDGPRKEGAKQRGRPTAASQVVAPASASDYFPPSTSARNEVSNDVEYNARDQTGSDAARKLDEIETRAFNHYPPTTSANSASSDVDFDDYDSGGQIDLDAARELDEIETRAFDHYPPNTSANSESSDDDDDDDDDYDAGDEIDLDTARELDMIETHAFTDMQTNLPFETRESSELPAPSNPTPTPNLRSGPKLQALREASKRTCAQPFFSHMRTFAVDSDSEDGFDSQNDADDGDNGADGKASQNQPQESTKAWFKKPKYMSDSVYTYFGKVIGPIILKKNGQSLAKPESFRDTGVFTPASFWIHPPEPTILLSQQRFEPAALSLPRIFLWLPHFFVEILCCPDCGKPMEKNGALRPRRITDMDSSYYIITWSYYCRKGCKSHFHGWSHRLLQSLPSYLRLAFPAVLSRKAGLSHNVMSQLRVGNQHKMGPSGVCSLLFEMHTLRFNTIQAQWLEALFERVRGRHTLNMKETQLTLHSYFGHDTMGFGNFGDTQGYGGFVPSEDYLAEMMNKAIELDEPDANQHTACLAPDQIAIDDSHKVIKHIAKVNGVSPFQALWTCMTGRYIRAQVLAHTKAHEERIGPLTAVATSAKAYGFAPPAISYSDDPVKDRHLVYSAFPSLAENLTPISAAYGLQPLTLPPDVKTVVLPSSELVEGVAASMFATLDADPNASICMYTDFEWNVSRRVHKLHSLPASLLLILASNRVFKIGSAIKGDLTRLKKQFSQLSTQSSFTVIDLKEYAIERGVIRQKSAGSLDALLDKCLGLYLPKDDALRKHDGWETRLLPAELLDYAAKDVYASRLLFEKLTELSPIERVTSDTPGGTPVKILVQAGGEVAAYGHILHSQPSSLGTVRVAVPSKNRLVVEINSVIIPAASALLHLLPSPSGSKTQSGAYTLGQLQAASGSTHFTIVVPISLLEFSYAPPEVPSVSSAPVLMEQDCGLEIPSTSSALIPDAANSDDELSEGEPEMENVDLDMLEAHSAAASKDKGKQRELSTSKNIPSMSSPLLHLRTLIESPPDIDSVFQRLQKDIFHAFHMIPTPVNHGMRPAFLRALRDHLLRWDPDIRAQIDATCQRVFHMSFDEMLARNPRYIAARCPRHVPSPSILVPALEYVFGFFGPSLDAKTGQPLFSKLATQKAKAVVDLARQGYLSDIKGVVLYEKAGVDQHGLQIYRCLRGTNKVEGGPHGDIYRKFGALNVADSLKAGPRLTNNCLTDHRTWYNLQAFAQHIYGVDWEFHHQLGLINRTSFLLNYLSDFLEGARSYSGWINADLYERTNETFGVCAFPEPLRIRFGMEPYSQQMAELHKLNHSDDWLRRRQGLAFPAVPPSTPEARQYFFVKIREHASLASTLGRGTVNYELFANEWNSSADGKHRYYVTPEVLAAYSKSWEKASNIRASQELVSDEFELVQRSAAIFAAPKLSFPDFLEGLPIIDEPARGLVDFDNDGSAIIPSSISTHLPISQSLSTQIPPAVLTHELPPPLPSSFTPDIHDRRQMSIVDNRRNASEPEDDLLLPAVKRRRVELAPSDRKHKKHRSCRRCKKEHCPGGNNIEFCLKPCLVPCKKCGRSSGCHGVDGGRKCTAQA</sequence>
<feature type="compositionally biased region" description="Basic and acidic residues" evidence="10">
    <location>
        <begin position="112"/>
        <end position="126"/>
    </location>
</feature>
<keyword evidence="2" id="KW-0540">Nuclease</keyword>
<keyword evidence="14" id="KW-1185">Reference proteome</keyword>
<evidence type="ECO:0000256" key="7">
    <source>
        <dbReference type="ARBA" id="ARBA00023242"/>
    </source>
</evidence>
<feature type="region of interest" description="Disordered" evidence="10">
    <location>
        <begin position="961"/>
        <end position="981"/>
    </location>
</feature>
<feature type="compositionally biased region" description="Basic and acidic residues" evidence="10">
    <location>
        <begin position="12"/>
        <end position="23"/>
    </location>
</feature>
<feature type="compositionally biased region" description="Low complexity" evidence="10">
    <location>
        <begin position="30"/>
        <end position="41"/>
    </location>
</feature>
<dbReference type="GO" id="GO:0008408">
    <property type="term" value="F:3'-5' exonuclease activity"/>
    <property type="evidence" value="ECO:0007669"/>
    <property type="project" value="InterPro"/>
</dbReference>
<dbReference type="PANTHER" id="PTHR13620:SF109">
    <property type="entry name" value="3'-5' EXONUCLEASE"/>
    <property type="match status" value="1"/>
</dbReference>
<evidence type="ECO:0000256" key="10">
    <source>
        <dbReference type="SAM" id="MobiDB-lite"/>
    </source>
</evidence>
<evidence type="ECO:0000256" key="8">
    <source>
        <dbReference type="ARBA" id="ARBA00040531"/>
    </source>
</evidence>
<evidence type="ECO:0000259" key="12">
    <source>
        <dbReference type="Pfam" id="PF20499"/>
    </source>
</evidence>
<protein>
    <recommendedName>
        <fullName evidence="8">3'-5' exonuclease</fullName>
    </recommendedName>
    <alternativeName>
        <fullName evidence="9">Werner Syndrome-like exonuclease</fullName>
    </alternativeName>
</protein>
<evidence type="ECO:0000259" key="11">
    <source>
        <dbReference type="Pfam" id="PF01612"/>
    </source>
</evidence>
<feature type="region of interest" description="Disordered" evidence="10">
    <location>
        <begin position="232"/>
        <end position="267"/>
    </location>
</feature>
<dbReference type="GO" id="GO:0046872">
    <property type="term" value="F:metal ion binding"/>
    <property type="evidence" value="ECO:0007669"/>
    <property type="project" value="UniProtKB-KW"/>
</dbReference>
<dbReference type="InterPro" id="IPR012337">
    <property type="entry name" value="RNaseH-like_sf"/>
</dbReference>
<feature type="domain" description="DUF6729" evidence="12">
    <location>
        <begin position="314"/>
        <end position="475"/>
    </location>
</feature>
<dbReference type="InterPro" id="IPR046616">
    <property type="entry name" value="DUF6729"/>
</dbReference>
<dbReference type="InterPro" id="IPR002562">
    <property type="entry name" value="3'-5'_exonuclease_dom"/>
</dbReference>
<keyword evidence="5" id="KW-0269">Exonuclease</keyword>
<evidence type="ECO:0000256" key="3">
    <source>
        <dbReference type="ARBA" id="ARBA00022723"/>
    </source>
</evidence>
<dbReference type="InterPro" id="IPR051132">
    <property type="entry name" value="3-5_Exonuclease_domain"/>
</dbReference>
<dbReference type="GO" id="GO:0003676">
    <property type="term" value="F:nucleic acid binding"/>
    <property type="evidence" value="ECO:0007669"/>
    <property type="project" value="InterPro"/>
</dbReference>
<feature type="compositionally biased region" description="Polar residues" evidence="10">
    <location>
        <begin position="255"/>
        <end position="264"/>
    </location>
</feature>
<gene>
    <name evidence="13" type="ORF">FIBSPDRAFT_938563</name>
</gene>
<dbReference type="Pfam" id="PF01612">
    <property type="entry name" value="DNA_pol_A_exo1"/>
    <property type="match status" value="1"/>
</dbReference>
<dbReference type="GO" id="GO:0006139">
    <property type="term" value="P:nucleobase-containing compound metabolic process"/>
    <property type="evidence" value="ECO:0007669"/>
    <property type="project" value="InterPro"/>
</dbReference>
<keyword evidence="7" id="KW-0539">Nucleus</keyword>
<dbReference type="OrthoDB" id="1920326at2759"/>
<feature type="compositionally biased region" description="Polar residues" evidence="10">
    <location>
        <begin position="86"/>
        <end position="96"/>
    </location>
</feature>
<evidence type="ECO:0000313" key="14">
    <source>
        <dbReference type="Proteomes" id="UP000076532"/>
    </source>
</evidence>
<dbReference type="InterPro" id="IPR036397">
    <property type="entry name" value="RNaseH_sf"/>
</dbReference>
<evidence type="ECO:0000313" key="13">
    <source>
        <dbReference type="EMBL" id="KZP09283.1"/>
    </source>
</evidence>
<dbReference type="PANTHER" id="PTHR13620">
    <property type="entry name" value="3-5 EXONUCLEASE"/>
    <property type="match status" value="1"/>
</dbReference>
<evidence type="ECO:0000256" key="1">
    <source>
        <dbReference type="ARBA" id="ARBA00004123"/>
    </source>
</evidence>
<evidence type="ECO:0000256" key="6">
    <source>
        <dbReference type="ARBA" id="ARBA00022842"/>
    </source>
</evidence>
<dbReference type="Proteomes" id="UP000076532">
    <property type="component" value="Unassembled WGS sequence"/>
</dbReference>
<organism evidence="13 14">
    <name type="scientific">Athelia psychrophila</name>
    <dbReference type="NCBI Taxonomy" id="1759441"/>
    <lineage>
        <taxon>Eukaryota</taxon>
        <taxon>Fungi</taxon>
        <taxon>Dikarya</taxon>
        <taxon>Basidiomycota</taxon>
        <taxon>Agaricomycotina</taxon>
        <taxon>Agaricomycetes</taxon>
        <taxon>Agaricomycetidae</taxon>
        <taxon>Atheliales</taxon>
        <taxon>Atheliaceae</taxon>
        <taxon>Athelia</taxon>
    </lineage>
</organism>
<feature type="compositionally biased region" description="Acidic residues" evidence="10">
    <location>
        <begin position="971"/>
        <end position="981"/>
    </location>
</feature>
<name>A0A165Y7F0_9AGAM</name>
<keyword evidence="4" id="KW-0378">Hydrolase</keyword>
<dbReference type="Pfam" id="PF20499">
    <property type="entry name" value="DUF6729"/>
    <property type="match status" value="1"/>
</dbReference>
<dbReference type="SUPFAM" id="SSF53098">
    <property type="entry name" value="Ribonuclease H-like"/>
    <property type="match status" value="1"/>
</dbReference>
<accession>A0A165Y7F0</accession>
<evidence type="ECO:0000256" key="4">
    <source>
        <dbReference type="ARBA" id="ARBA00022801"/>
    </source>
</evidence>
<feature type="compositionally biased region" description="Acidic residues" evidence="10">
    <location>
        <begin position="232"/>
        <end position="249"/>
    </location>
</feature>
<feature type="compositionally biased region" description="Acidic residues" evidence="10">
    <location>
        <begin position="138"/>
        <end position="157"/>
    </location>
</feature>
<dbReference type="GO" id="GO:0005634">
    <property type="term" value="C:nucleus"/>
    <property type="evidence" value="ECO:0007669"/>
    <property type="project" value="UniProtKB-SubCell"/>
</dbReference>
<dbReference type="Gene3D" id="3.30.420.10">
    <property type="entry name" value="Ribonuclease H-like superfamily/Ribonuclease H"/>
    <property type="match status" value="1"/>
</dbReference>
<reference evidence="13 14" key="1">
    <citation type="journal article" date="2016" name="Mol. Biol. Evol.">
        <title>Comparative Genomics of Early-Diverging Mushroom-Forming Fungi Provides Insights into the Origins of Lignocellulose Decay Capabilities.</title>
        <authorList>
            <person name="Nagy L.G."/>
            <person name="Riley R."/>
            <person name="Tritt A."/>
            <person name="Adam C."/>
            <person name="Daum C."/>
            <person name="Floudas D."/>
            <person name="Sun H."/>
            <person name="Yadav J.S."/>
            <person name="Pangilinan J."/>
            <person name="Larsson K.H."/>
            <person name="Matsuura K."/>
            <person name="Barry K."/>
            <person name="Labutti K."/>
            <person name="Kuo R."/>
            <person name="Ohm R.A."/>
            <person name="Bhattacharya S.S."/>
            <person name="Shirouzu T."/>
            <person name="Yoshinaga Y."/>
            <person name="Martin F.M."/>
            <person name="Grigoriev I.V."/>
            <person name="Hibbett D.S."/>
        </authorList>
    </citation>
    <scope>NUCLEOTIDE SEQUENCE [LARGE SCALE GENOMIC DNA]</scope>
    <source>
        <strain evidence="13 14">CBS 109695</strain>
    </source>
</reference>
<feature type="compositionally biased region" description="Basic residues" evidence="10">
    <location>
        <begin position="1"/>
        <end position="11"/>
    </location>
</feature>
<feature type="region of interest" description="Disordered" evidence="10">
    <location>
        <begin position="1"/>
        <end position="203"/>
    </location>
</feature>
<proteinExistence type="predicted"/>
<feature type="compositionally biased region" description="Basic and acidic residues" evidence="10">
    <location>
        <begin position="70"/>
        <end position="81"/>
    </location>
</feature>
<feature type="domain" description="3'-5' exonuclease" evidence="11">
    <location>
        <begin position="713"/>
        <end position="822"/>
    </location>
</feature>
<comment type="subcellular location">
    <subcellularLocation>
        <location evidence="1">Nucleus</location>
    </subcellularLocation>
</comment>
<feature type="compositionally biased region" description="Polar residues" evidence="10">
    <location>
        <begin position="46"/>
        <end position="55"/>
    </location>
</feature>
<dbReference type="EMBL" id="KV417704">
    <property type="protein sequence ID" value="KZP09283.1"/>
    <property type="molecule type" value="Genomic_DNA"/>
</dbReference>
<evidence type="ECO:0000256" key="5">
    <source>
        <dbReference type="ARBA" id="ARBA00022839"/>
    </source>
</evidence>
<keyword evidence="6" id="KW-0460">Magnesium</keyword>
<feature type="compositionally biased region" description="Basic and acidic residues" evidence="10">
    <location>
        <begin position="158"/>
        <end position="167"/>
    </location>
</feature>
<keyword evidence="3" id="KW-0479">Metal-binding</keyword>